<dbReference type="Proteomes" id="UP000809290">
    <property type="component" value="Unassembled WGS sequence"/>
</dbReference>
<accession>A0ABS2SLG6</accession>
<sequence>MWAGAEFGVWMCKRAEAVLCAPALLRAVFSCCVALLGFTWCDGG</sequence>
<name>A0ABS2SLG6_9MICO</name>
<gene>
    <name evidence="1" type="ORF">JOE56_001304</name>
</gene>
<keyword evidence="2" id="KW-1185">Reference proteome</keyword>
<reference evidence="1 2" key="1">
    <citation type="submission" date="2021-01" db="EMBL/GenBank/DDBJ databases">
        <title>Sequencing the genomes of 1000 actinobacteria strains.</title>
        <authorList>
            <person name="Klenk H.-P."/>
        </authorList>
    </citation>
    <scope>NUCLEOTIDE SEQUENCE [LARGE SCALE GENOMIC DNA]</scope>
    <source>
        <strain evidence="1 2">DSM 13657</strain>
    </source>
</reference>
<dbReference type="EMBL" id="JAFBCP010000001">
    <property type="protein sequence ID" value="MBM7816610.1"/>
    <property type="molecule type" value="Genomic_DNA"/>
</dbReference>
<protein>
    <submittedName>
        <fullName evidence="1">Uncharacterized protein</fullName>
    </submittedName>
</protein>
<proteinExistence type="predicted"/>
<evidence type="ECO:0000313" key="1">
    <source>
        <dbReference type="EMBL" id="MBM7816610.1"/>
    </source>
</evidence>
<evidence type="ECO:0000313" key="2">
    <source>
        <dbReference type="Proteomes" id="UP000809290"/>
    </source>
</evidence>
<organism evidence="1 2">
    <name type="scientific">Brevibacterium paucivorans</name>
    <dbReference type="NCBI Taxonomy" id="170994"/>
    <lineage>
        <taxon>Bacteria</taxon>
        <taxon>Bacillati</taxon>
        <taxon>Actinomycetota</taxon>
        <taxon>Actinomycetes</taxon>
        <taxon>Micrococcales</taxon>
        <taxon>Brevibacteriaceae</taxon>
        <taxon>Brevibacterium</taxon>
    </lineage>
</organism>
<comment type="caution">
    <text evidence="1">The sequence shown here is derived from an EMBL/GenBank/DDBJ whole genome shotgun (WGS) entry which is preliminary data.</text>
</comment>